<accession>A0A1X7T364</accession>
<evidence type="ECO:0000313" key="1">
    <source>
        <dbReference type="EnsemblMetazoa" id="Aqu2.1.08672_001"/>
    </source>
</evidence>
<organism evidence="1">
    <name type="scientific">Amphimedon queenslandica</name>
    <name type="common">Sponge</name>
    <dbReference type="NCBI Taxonomy" id="400682"/>
    <lineage>
        <taxon>Eukaryota</taxon>
        <taxon>Metazoa</taxon>
        <taxon>Porifera</taxon>
        <taxon>Demospongiae</taxon>
        <taxon>Heteroscleromorpha</taxon>
        <taxon>Haplosclerida</taxon>
        <taxon>Niphatidae</taxon>
        <taxon>Amphimedon</taxon>
    </lineage>
</organism>
<dbReference type="InParanoid" id="A0A1X7T364"/>
<dbReference type="AlphaFoldDB" id="A0A1X7T364"/>
<name>A0A1X7T364_AMPQE</name>
<sequence>TLSAKSDEEDISFPDTKEQTISYPTDKVQVLSLLVNHTGKGQTKSKNNIHVTDDTLWTPETSDGARKQRLCSNNYKDEDNPFDIIGTDLSDRMSEQNEVDIELDYIVQS</sequence>
<reference evidence="1" key="1">
    <citation type="submission" date="2017-05" db="UniProtKB">
        <authorList>
            <consortium name="EnsemblMetazoa"/>
        </authorList>
    </citation>
    <scope>IDENTIFICATION</scope>
</reference>
<dbReference type="EnsemblMetazoa" id="Aqu2.1.08672_001">
    <property type="protein sequence ID" value="Aqu2.1.08672_001"/>
    <property type="gene ID" value="Aqu2.1.08672"/>
</dbReference>
<proteinExistence type="predicted"/>
<protein>
    <submittedName>
        <fullName evidence="1">Uncharacterized protein</fullName>
    </submittedName>
</protein>